<keyword evidence="2" id="KW-0430">Lectin</keyword>
<feature type="signal peptide" evidence="1">
    <location>
        <begin position="1"/>
        <end position="21"/>
    </location>
</feature>
<gene>
    <name evidence="2" type="ORF">MVEN_01447900</name>
</gene>
<accession>A0A8H6XVB9</accession>
<dbReference type="OrthoDB" id="9970844at2759"/>
<evidence type="ECO:0000256" key="1">
    <source>
        <dbReference type="SAM" id="SignalP"/>
    </source>
</evidence>
<protein>
    <submittedName>
        <fullName evidence="2">Ricin-type beta-trefoil lectin domain-like</fullName>
    </submittedName>
</protein>
<sequence length="338" mass="36777">MITNPWLPCQVLLALTGCAYGLSSAVSRESHAMTLRAGSDSTRAHLLSLIVDVNAADGVVYSAKDSQGRTMDTAKIIQAPEGDYLAVYHTLRDDGRFHSAIATSTDLLHFTFSADFGAGSSQPTIFFVGDGSYVMAWEQDPNNHIAVRYFANRADLLAANPTRSFDTPMTLSTCAEGTPNIYSVKLNPDIDHSFIDIGGHYFRDCQVDRQQRGNLTNFNHWVTSPRPDVDNAVLFWGVQGNIGDRDAVTFDGFPFQLMEGQGTFGDFGSFRTFLYDFSTGNADRVKVTTARGSTAFANPSISIIKAPDGQSAVVVGMFLPSEGAVAGEAGQLIYYRRF</sequence>
<dbReference type="GO" id="GO:0030246">
    <property type="term" value="F:carbohydrate binding"/>
    <property type="evidence" value="ECO:0007669"/>
    <property type="project" value="UniProtKB-KW"/>
</dbReference>
<name>A0A8H6XVB9_9AGAR</name>
<comment type="caution">
    <text evidence="2">The sequence shown here is derived from an EMBL/GenBank/DDBJ whole genome shotgun (WGS) entry which is preliminary data.</text>
</comment>
<feature type="chain" id="PRO_5034979564" evidence="1">
    <location>
        <begin position="22"/>
        <end position="338"/>
    </location>
</feature>
<dbReference type="SUPFAM" id="SSF75005">
    <property type="entry name" value="Arabinanase/levansucrase/invertase"/>
    <property type="match status" value="1"/>
</dbReference>
<evidence type="ECO:0000313" key="2">
    <source>
        <dbReference type="EMBL" id="KAF7346955.1"/>
    </source>
</evidence>
<dbReference type="Proteomes" id="UP000620124">
    <property type="component" value="Unassembled WGS sequence"/>
</dbReference>
<dbReference type="AlphaFoldDB" id="A0A8H6XVB9"/>
<proteinExistence type="predicted"/>
<evidence type="ECO:0000313" key="3">
    <source>
        <dbReference type="Proteomes" id="UP000620124"/>
    </source>
</evidence>
<organism evidence="2 3">
    <name type="scientific">Mycena venus</name>
    <dbReference type="NCBI Taxonomy" id="2733690"/>
    <lineage>
        <taxon>Eukaryota</taxon>
        <taxon>Fungi</taxon>
        <taxon>Dikarya</taxon>
        <taxon>Basidiomycota</taxon>
        <taxon>Agaricomycotina</taxon>
        <taxon>Agaricomycetes</taxon>
        <taxon>Agaricomycetidae</taxon>
        <taxon>Agaricales</taxon>
        <taxon>Marasmiineae</taxon>
        <taxon>Mycenaceae</taxon>
        <taxon>Mycena</taxon>
    </lineage>
</organism>
<dbReference type="EMBL" id="JACAZI010000012">
    <property type="protein sequence ID" value="KAF7346955.1"/>
    <property type="molecule type" value="Genomic_DNA"/>
</dbReference>
<keyword evidence="1" id="KW-0732">Signal</keyword>
<reference evidence="2" key="1">
    <citation type="submission" date="2020-05" db="EMBL/GenBank/DDBJ databases">
        <title>Mycena genomes resolve the evolution of fungal bioluminescence.</title>
        <authorList>
            <person name="Tsai I.J."/>
        </authorList>
    </citation>
    <scope>NUCLEOTIDE SEQUENCE</scope>
    <source>
        <strain evidence="2">CCC161011</strain>
    </source>
</reference>
<keyword evidence="3" id="KW-1185">Reference proteome</keyword>
<dbReference type="InterPro" id="IPR023296">
    <property type="entry name" value="Glyco_hydro_beta-prop_sf"/>
</dbReference>